<organism evidence="14 15">
    <name type="scientific">Catenulispora subtropica</name>
    <dbReference type="NCBI Taxonomy" id="450798"/>
    <lineage>
        <taxon>Bacteria</taxon>
        <taxon>Bacillati</taxon>
        <taxon>Actinomycetota</taxon>
        <taxon>Actinomycetes</taxon>
        <taxon>Catenulisporales</taxon>
        <taxon>Catenulisporaceae</taxon>
        <taxon>Catenulispora</taxon>
    </lineage>
</organism>
<dbReference type="PANTHER" id="PTHR45436:SF5">
    <property type="entry name" value="SENSOR HISTIDINE KINASE TRCS"/>
    <property type="match status" value="1"/>
</dbReference>
<evidence type="ECO:0000313" key="15">
    <source>
        <dbReference type="Proteomes" id="UP001499854"/>
    </source>
</evidence>
<dbReference type="SUPFAM" id="SSF47384">
    <property type="entry name" value="Homodimeric domain of signal transducing histidine kinase"/>
    <property type="match status" value="1"/>
</dbReference>
<dbReference type="Pfam" id="PF02518">
    <property type="entry name" value="HATPase_c"/>
    <property type="match status" value="1"/>
</dbReference>
<dbReference type="InterPro" id="IPR005467">
    <property type="entry name" value="His_kinase_dom"/>
</dbReference>
<evidence type="ECO:0000256" key="3">
    <source>
        <dbReference type="ARBA" id="ARBA00012438"/>
    </source>
</evidence>
<dbReference type="EC" id="2.7.13.3" evidence="3"/>
<keyword evidence="9" id="KW-0902">Two-component regulatory system</keyword>
<evidence type="ECO:0000256" key="8">
    <source>
        <dbReference type="ARBA" id="ARBA00022989"/>
    </source>
</evidence>
<evidence type="ECO:0000256" key="2">
    <source>
        <dbReference type="ARBA" id="ARBA00004236"/>
    </source>
</evidence>
<dbReference type="Gene3D" id="1.10.287.130">
    <property type="match status" value="1"/>
</dbReference>
<keyword evidence="15" id="KW-1185">Reference proteome</keyword>
<dbReference type="CDD" id="cd00082">
    <property type="entry name" value="HisKA"/>
    <property type="match status" value="1"/>
</dbReference>
<dbReference type="InterPro" id="IPR003661">
    <property type="entry name" value="HisK_dim/P_dom"/>
</dbReference>
<reference evidence="15" key="1">
    <citation type="journal article" date="2019" name="Int. J. Syst. Evol. Microbiol.">
        <title>The Global Catalogue of Microorganisms (GCM) 10K type strain sequencing project: providing services to taxonomists for standard genome sequencing and annotation.</title>
        <authorList>
            <consortium name="The Broad Institute Genomics Platform"/>
            <consortium name="The Broad Institute Genome Sequencing Center for Infectious Disease"/>
            <person name="Wu L."/>
            <person name="Ma J."/>
        </authorList>
    </citation>
    <scope>NUCLEOTIDE SEQUENCE [LARGE SCALE GENOMIC DNA]</scope>
    <source>
        <strain evidence="15">JCM 16013</strain>
    </source>
</reference>
<dbReference type="SUPFAM" id="SSF55874">
    <property type="entry name" value="ATPase domain of HSP90 chaperone/DNA topoisomerase II/histidine kinase"/>
    <property type="match status" value="1"/>
</dbReference>
<dbReference type="InterPro" id="IPR050428">
    <property type="entry name" value="TCS_sensor_his_kinase"/>
</dbReference>
<dbReference type="InterPro" id="IPR003594">
    <property type="entry name" value="HATPase_dom"/>
</dbReference>
<dbReference type="InterPro" id="IPR036097">
    <property type="entry name" value="HisK_dim/P_sf"/>
</dbReference>
<dbReference type="PROSITE" id="PS50109">
    <property type="entry name" value="HIS_KIN"/>
    <property type="match status" value="1"/>
</dbReference>
<keyword evidence="4" id="KW-0597">Phosphoprotein</keyword>
<dbReference type="InterPro" id="IPR004358">
    <property type="entry name" value="Sig_transdc_His_kin-like_C"/>
</dbReference>
<dbReference type="Gene3D" id="3.30.565.10">
    <property type="entry name" value="Histidine kinase-like ATPase, C-terminal domain"/>
    <property type="match status" value="1"/>
</dbReference>
<evidence type="ECO:0000256" key="9">
    <source>
        <dbReference type="ARBA" id="ARBA00023012"/>
    </source>
</evidence>
<dbReference type="Gene3D" id="6.10.340.10">
    <property type="match status" value="1"/>
</dbReference>
<dbReference type="PRINTS" id="PR00344">
    <property type="entry name" value="BCTRLSENSOR"/>
</dbReference>
<dbReference type="PANTHER" id="PTHR45436">
    <property type="entry name" value="SENSOR HISTIDINE KINASE YKOH"/>
    <property type="match status" value="1"/>
</dbReference>
<dbReference type="Pfam" id="PF00512">
    <property type="entry name" value="HisKA"/>
    <property type="match status" value="1"/>
</dbReference>
<keyword evidence="5" id="KW-0808">Transferase</keyword>
<comment type="subcellular location">
    <subcellularLocation>
        <location evidence="2">Cell membrane</location>
    </subcellularLocation>
</comment>
<keyword evidence="7" id="KW-0418">Kinase</keyword>
<evidence type="ECO:0000256" key="1">
    <source>
        <dbReference type="ARBA" id="ARBA00000085"/>
    </source>
</evidence>
<dbReference type="SMART" id="SM00388">
    <property type="entry name" value="HisKA"/>
    <property type="match status" value="1"/>
</dbReference>
<dbReference type="Pfam" id="PF00672">
    <property type="entry name" value="HAMP"/>
    <property type="match status" value="1"/>
</dbReference>
<evidence type="ECO:0000256" key="4">
    <source>
        <dbReference type="ARBA" id="ARBA00022553"/>
    </source>
</evidence>
<keyword evidence="8 11" id="KW-1133">Transmembrane helix</keyword>
<evidence type="ECO:0000256" key="6">
    <source>
        <dbReference type="ARBA" id="ARBA00022692"/>
    </source>
</evidence>
<protein>
    <recommendedName>
        <fullName evidence="3">histidine kinase</fullName>
        <ecNumber evidence="3">2.7.13.3</ecNumber>
    </recommendedName>
</protein>
<dbReference type="SUPFAM" id="SSF158472">
    <property type="entry name" value="HAMP domain-like"/>
    <property type="match status" value="1"/>
</dbReference>
<dbReference type="InterPro" id="IPR036890">
    <property type="entry name" value="HATPase_C_sf"/>
</dbReference>
<keyword evidence="10 11" id="KW-0472">Membrane</keyword>
<dbReference type="PROSITE" id="PS50885">
    <property type="entry name" value="HAMP"/>
    <property type="match status" value="1"/>
</dbReference>
<keyword evidence="6 11" id="KW-0812">Transmembrane</keyword>
<dbReference type="InterPro" id="IPR003660">
    <property type="entry name" value="HAMP_dom"/>
</dbReference>
<gene>
    <name evidence="14" type="ORF">GCM10009838_26020</name>
</gene>
<dbReference type="EMBL" id="BAAAQM010000012">
    <property type="protein sequence ID" value="GAA1966905.1"/>
    <property type="molecule type" value="Genomic_DNA"/>
</dbReference>
<evidence type="ECO:0000256" key="7">
    <source>
        <dbReference type="ARBA" id="ARBA00022777"/>
    </source>
</evidence>
<dbReference type="SMART" id="SM00304">
    <property type="entry name" value="HAMP"/>
    <property type="match status" value="1"/>
</dbReference>
<evidence type="ECO:0000256" key="11">
    <source>
        <dbReference type="SAM" id="Phobius"/>
    </source>
</evidence>
<evidence type="ECO:0000313" key="14">
    <source>
        <dbReference type="EMBL" id="GAA1966905.1"/>
    </source>
</evidence>
<feature type="domain" description="Histidine kinase" evidence="12">
    <location>
        <begin position="269"/>
        <end position="482"/>
    </location>
</feature>
<evidence type="ECO:0000256" key="5">
    <source>
        <dbReference type="ARBA" id="ARBA00022679"/>
    </source>
</evidence>
<feature type="domain" description="HAMP" evidence="13">
    <location>
        <begin position="201"/>
        <end position="254"/>
    </location>
</feature>
<dbReference type="RefSeq" id="WP_344657230.1">
    <property type="nucleotide sequence ID" value="NZ_BAAAQM010000012.1"/>
</dbReference>
<feature type="transmembrane region" description="Helical" evidence="11">
    <location>
        <begin position="12"/>
        <end position="37"/>
    </location>
</feature>
<dbReference type="CDD" id="cd06225">
    <property type="entry name" value="HAMP"/>
    <property type="match status" value="1"/>
</dbReference>
<comment type="caution">
    <text evidence="14">The sequence shown here is derived from an EMBL/GenBank/DDBJ whole genome shotgun (WGS) entry which is preliminary data.</text>
</comment>
<accession>A0ABN2RCB4</accession>
<dbReference type="Proteomes" id="UP001499854">
    <property type="component" value="Unassembled WGS sequence"/>
</dbReference>
<evidence type="ECO:0000256" key="10">
    <source>
        <dbReference type="ARBA" id="ARBA00023136"/>
    </source>
</evidence>
<evidence type="ECO:0000259" key="13">
    <source>
        <dbReference type="PROSITE" id="PS50885"/>
    </source>
</evidence>
<name>A0ABN2RCB4_9ACTN</name>
<proteinExistence type="predicted"/>
<comment type="catalytic activity">
    <reaction evidence="1">
        <text>ATP + protein L-histidine = ADP + protein N-phospho-L-histidine.</text>
        <dbReference type="EC" id="2.7.13.3"/>
    </reaction>
</comment>
<evidence type="ECO:0000259" key="12">
    <source>
        <dbReference type="PROSITE" id="PS50109"/>
    </source>
</evidence>
<sequence>MIRLLWPKSLAGRLMVLVLKSLGVSLSIACLGTFLWMRSFLLDRVDGQLADSAAFAKSAIAQRVAVGEPPPASGLADGFAPQWRSMALAGLVPASAEIRDPANRTVEVIASGHPAPALPADPAARIPAGADHADFDLRGSTTGGGDRFRIRVDRLPDGGSLVLAMPVGDLHRTLTQLEVIEAALWCVAFAVVGWIVTRSIKGALRPLDRIGAEALAIRAGDLDRRVTPTDPQTEVGRLGIAVNTMLGRLEAAFVEREASEDRLRRFVADASHELRTPLTSIRGYAELFRRGAADRPRDLALAMARIESEAARMGALVDELLLLARLDSGRALAHEPVDLVRLAVEAIADFRVTTPDRPVELVADPVVVHGDQDRLRQVLANLLANLRRHTPAGTSARLTVGSRAAAAVIELADTGPGLTADQCTKVFERFYRVDAARTRSGEAGAGLGLAIVAAVAEAHGGVAEARPNPGGGLVISIRIPLA</sequence>
<dbReference type="SMART" id="SM00387">
    <property type="entry name" value="HATPase_c"/>
    <property type="match status" value="1"/>
</dbReference>